<accession>A0ABX1K4B7</accession>
<name>A0ABX1K4B7_9CELL</name>
<evidence type="ECO:0000313" key="2">
    <source>
        <dbReference type="Proteomes" id="UP000777774"/>
    </source>
</evidence>
<organism evidence="1 2">
    <name type="scientific">Cellulomonas septica</name>
    <dbReference type="NCBI Taxonomy" id="285080"/>
    <lineage>
        <taxon>Bacteria</taxon>
        <taxon>Bacillati</taxon>
        <taxon>Actinomycetota</taxon>
        <taxon>Actinomycetes</taxon>
        <taxon>Micrococcales</taxon>
        <taxon>Cellulomonadaceae</taxon>
        <taxon>Cellulomonas</taxon>
    </lineage>
</organism>
<comment type="caution">
    <text evidence="1">The sequence shown here is derived from an EMBL/GenBank/DDBJ whole genome shotgun (WGS) entry which is preliminary data.</text>
</comment>
<sequence>MTATAPRRTRRAPVPALSSRIGFEVELLAPVGSDRLVLAERLAADRRGDVVRSFHTDSEPSPVAGVDTFRHLTPAFDVRDAAGAPVARLVDDVTIRADLDGTGSRGHRGWYRVLSDDGRLLRLVERHADPSAPLATVLD</sequence>
<evidence type="ECO:0000313" key="1">
    <source>
        <dbReference type="EMBL" id="NKY40400.1"/>
    </source>
</evidence>
<proteinExistence type="predicted"/>
<dbReference type="EMBL" id="JAAXOY010000344">
    <property type="protein sequence ID" value="NKY40400.1"/>
    <property type="molecule type" value="Genomic_DNA"/>
</dbReference>
<evidence type="ECO:0008006" key="3">
    <source>
        <dbReference type="Google" id="ProtNLM"/>
    </source>
</evidence>
<dbReference type="Proteomes" id="UP000777774">
    <property type="component" value="Unassembled WGS sequence"/>
</dbReference>
<protein>
    <recommendedName>
        <fullName evidence="3">SnoaL-like domain-containing protein</fullName>
    </recommendedName>
</protein>
<reference evidence="1 2" key="1">
    <citation type="submission" date="2020-04" db="EMBL/GenBank/DDBJ databases">
        <title>MicrobeNet Type strains.</title>
        <authorList>
            <person name="Nicholson A.C."/>
        </authorList>
    </citation>
    <scope>NUCLEOTIDE SEQUENCE [LARGE SCALE GENOMIC DNA]</scope>
    <source>
        <strain evidence="1 2">ATCC BAA-787</strain>
    </source>
</reference>
<keyword evidence="2" id="KW-1185">Reference proteome</keyword>
<gene>
    <name evidence="1" type="ORF">HGA02_12920</name>
</gene>
<feature type="non-terminal residue" evidence="1">
    <location>
        <position position="139"/>
    </location>
</feature>